<dbReference type="InterPro" id="IPR050797">
    <property type="entry name" value="Carb_Metab_Trans_Reg"/>
</dbReference>
<dbReference type="SUPFAM" id="SSF57701">
    <property type="entry name" value="Zn2/Cys6 DNA-binding domain"/>
    <property type="match status" value="1"/>
</dbReference>
<dbReference type="InterPro" id="IPR036864">
    <property type="entry name" value="Zn2-C6_fun-type_DNA-bd_sf"/>
</dbReference>
<keyword evidence="1" id="KW-0539">Nucleus</keyword>
<gene>
    <name evidence="3" type="ORF">B0J11DRAFT_427330</name>
</gene>
<evidence type="ECO:0000256" key="1">
    <source>
        <dbReference type="ARBA" id="ARBA00023242"/>
    </source>
</evidence>
<comment type="caution">
    <text evidence="3">The sequence shown here is derived from an EMBL/GenBank/DDBJ whole genome shotgun (WGS) entry which is preliminary data.</text>
</comment>
<name>A0A9P9E8H9_9PLEO</name>
<dbReference type="EMBL" id="JAGMWT010000003">
    <property type="protein sequence ID" value="KAH7132507.1"/>
    <property type="molecule type" value="Genomic_DNA"/>
</dbReference>
<dbReference type="GO" id="GO:0008270">
    <property type="term" value="F:zinc ion binding"/>
    <property type="evidence" value="ECO:0007669"/>
    <property type="project" value="InterPro"/>
</dbReference>
<dbReference type="PROSITE" id="PS00463">
    <property type="entry name" value="ZN2_CY6_FUNGAL_1"/>
    <property type="match status" value="1"/>
</dbReference>
<dbReference type="OrthoDB" id="2740448at2759"/>
<dbReference type="PANTHER" id="PTHR31668">
    <property type="entry name" value="GLUCOSE TRANSPORT TRANSCRIPTION REGULATOR RGT1-RELATED-RELATED"/>
    <property type="match status" value="1"/>
</dbReference>
<dbReference type="PANTHER" id="PTHR31668:SF24">
    <property type="entry name" value="TRANSCRIPTION FACTOR, PUTATIVE-RELATED"/>
    <property type="match status" value="1"/>
</dbReference>
<keyword evidence="4" id="KW-1185">Reference proteome</keyword>
<dbReference type="Gene3D" id="4.10.240.10">
    <property type="entry name" value="Zn(2)-C6 fungal-type DNA-binding domain"/>
    <property type="match status" value="1"/>
</dbReference>
<organism evidence="3 4">
    <name type="scientific">Dendryphion nanum</name>
    <dbReference type="NCBI Taxonomy" id="256645"/>
    <lineage>
        <taxon>Eukaryota</taxon>
        <taxon>Fungi</taxon>
        <taxon>Dikarya</taxon>
        <taxon>Ascomycota</taxon>
        <taxon>Pezizomycotina</taxon>
        <taxon>Dothideomycetes</taxon>
        <taxon>Pleosporomycetidae</taxon>
        <taxon>Pleosporales</taxon>
        <taxon>Torulaceae</taxon>
        <taxon>Dendryphion</taxon>
    </lineage>
</organism>
<dbReference type="GO" id="GO:0000981">
    <property type="term" value="F:DNA-binding transcription factor activity, RNA polymerase II-specific"/>
    <property type="evidence" value="ECO:0007669"/>
    <property type="project" value="InterPro"/>
</dbReference>
<protein>
    <recommendedName>
        <fullName evidence="2">Zn(2)-C6 fungal-type domain-containing protein</fullName>
    </recommendedName>
</protein>
<dbReference type="InterPro" id="IPR001138">
    <property type="entry name" value="Zn2Cys6_DnaBD"/>
</dbReference>
<accession>A0A9P9E8H9</accession>
<dbReference type="Proteomes" id="UP000700596">
    <property type="component" value="Unassembled WGS sequence"/>
</dbReference>
<dbReference type="CDD" id="cd12148">
    <property type="entry name" value="fungal_TF_MHR"/>
    <property type="match status" value="1"/>
</dbReference>
<dbReference type="Pfam" id="PF00172">
    <property type="entry name" value="Zn_clus"/>
    <property type="match status" value="1"/>
</dbReference>
<evidence type="ECO:0000313" key="4">
    <source>
        <dbReference type="Proteomes" id="UP000700596"/>
    </source>
</evidence>
<evidence type="ECO:0000259" key="2">
    <source>
        <dbReference type="PROSITE" id="PS50048"/>
    </source>
</evidence>
<proteinExistence type="predicted"/>
<dbReference type="AlphaFoldDB" id="A0A9P9E8H9"/>
<dbReference type="SMART" id="SM00066">
    <property type="entry name" value="GAL4"/>
    <property type="match status" value="1"/>
</dbReference>
<dbReference type="PROSITE" id="PS50048">
    <property type="entry name" value="ZN2_CY6_FUNGAL_2"/>
    <property type="match status" value="1"/>
</dbReference>
<sequence>MDSSAPKRVSKACDACKLRKVKCNGQERCQQCSHLGLRCVYSISSTKRSQGKRGRIISEYKSKTSSHTNIISPPILAASPGQAPLSSPFQDAAHYPGSNGGHLDHQSPYGQAFFLDLVPEYMEAVYPVHPVITDQELRSYINVMESSQEALSFVYAFGACTLNLTRQGDKRTEEVNDTIKTLMNYSIETLRPTYANFHCSVLRAVQSMFIHNCLMTMQASDAAFYYVREAISVIQLLRIDSPDSMAVLSPPERARRQRLYWQAFIYERFVAILDYRLAVLPPLENLPEDDPTIPIAVREGFNQIIKLFRLLDPEFLRNWFGTHGNVTSTWIEEKSRELDGDEEEEAQGMALLSTMQKADLAITREWLRTLVWRLAMSKTLLSSRSSKECLSLLFPVRLSQSLRQQVTSMSRQDIEVHGSSIVQKLFEITDTIADVLIHVPAPTLEETALRIDDYLFILDFVLQFPTLDHTRRSILMEKLERLQTMFPEVCSTTSSPNVHFDPQSPTTDPWYFLAQSKIGPDASLELQPGVPGIENQQAGGFPFQDGGGQLPGSGLTQKAAWNQISRRLSMVTVPHG</sequence>
<reference evidence="3" key="1">
    <citation type="journal article" date="2021" name="Nat. Commun.">
        <title>Genetic determinants of endophytism in the Arabidopsis root mycobiome.</title>
        <authorList>
            <person name="Mesny F."/>
            <person name="Miyauchi S."/>
            <person name="Thiergart T."/>
            <person name="Pickel B."/>
            <person name="Atanasova L."/>
            <person name="Karlsson M."/>
            <person name="Huettel B."/>
            <person name="Barry K.W."/>
            <person name="Haridas S."/>
            <person name="Chen C."/>
            <person name="Bauer D."/>
            <person name="Andreopoulos W."/>
            <person name="Pangilinan J."/>
            <person name="LaButti K."/>
            <person name="Riley R."/>
            <person name="Lipzen A."/>
            <person name="Clum A."/>
            <person name="Drula E."/>
            <person name="Henrissat B."/>
            <person name="Kohler A."/>
            <person name="Grigoriev I.V."/>
            <person name="Martin F.M."/>
            <person name="Hacquard S."/>
        </authorList>
    </citation>
    <scope>NUCLEOTIDE SEQUENCE</scope>
    <source>
        <strain evidence="3">MPI-CAGE-CH-0243</strain>
    </source>
</reference>
<dbReference type="CDD" id="cd00067">
    <property type="entry name" value="GAL4"/>
    <property type="match status" value="1"/>
</dbReference>
<feature type="domain" description="Zn(2)-C6 fungal-type" evidence="2">
    <location>
        <begin position="12"/>
        <end position="41"/>
    </location>
</feature>
<evidence type="ECO:0000313" key="3">
    <source>
        <dbReference type="EMBL" id="KAH7132507.1"/>
    </source>
</evidence>